<evidence type="ECO:0000313" key="3">
    <source>
        <dbReference type="Proteomes" id="UP000078046"/>
    </source>
</evidence>
<sequence length="447" mass="51707">MEFHLNANRNNLIYSNSSISTLKKTDSVCSDDQNYTNLHNGRQIIIDCYASQIKEIRNSIPQDSDLFDKEIKYCNAQICKHCAYQLDENWTNDYASSENEILSSLLKLVNFEDDEIQKICQFYHFNELFTMSKKEIYIVLNHFISEINLLSLETLDNIFKLIKVTLNQIKHVTDYTYMVPTYSCTNESLNKKFVMRINTSCTMTVKDKFRMMKRYSSVFDCDEIESKDNTNTEHLSAGSTPVSTEKHFFSPATETKKIDHNIHNFYYHINCSRLCAKTCSISEKPKTKISSKKYLKKSSVKSKRNSSYFKTSRSSTSGFYNSSSTKGNTYSRNSDISESTQISTTRSLNNDALKSVYKTASCMDDFSINNRFSSNEIDHLVVHENALDLLIEKYYIPMNELNEISLVEDGDFGCIYRAQWHGAINIRISKLDVLDEINLEKTYCQMV</sequence>
<name>A0A177AWR1_9BILA</name>
<dbReference type="EMBL" id="LWCA01001123">
    <property type="protein sequence ID" value="OAF65851.1"/>
    <property type="molecule type" value="Genomic_DNA"/>
</dbReference>
<gene>
    <name evidence="2" type="ORF">A3Q56_06447</name>
</gene>
<evidence type="ECO:0000256" key="1">
    <source>
        <dbReference type="SAM" id="MobiDB-lite"/>
    </source>
</evidence>
<feature type="compositionally biased region" description="Low complexity" evidence="1">
    <location>
        <begin position="309"/>
        <end position="325"/>
    </location>
</feature>
<organism evidence="2 3">
    <name type="scientific">Intoshia linei</name>
    <dbReference type="NCBI Taxonomy" id="1819745"/>
    <lineage>
        <taxon>Eukaryota</taxon>
        <taxon>Metazoa</taxon>
        <taxon>Spiralia</taxon>
        <taxon>Lophotrochozoa</taxon>
        <taxon>Mesozoa</taxon>
        <taxon>Orthonectida</taxon>
        <taxon>Rhopaluridae</taxon>
        <taxon>Intoshia</taxon>
    </lineage>
</organism>
<dbReference type="Proteomes" id="UP000078046">
    <property type="component" value="Unassembled WGS sequence"/>
</dbReference>
<keyword evidence="3" id="KW-1185">Reference proteome</keyword>
<protein>
    <submittedName>
        <fullName evidence="2">Uncharacterized protein</fullName>
    </submittedName>
</protein>
<feature type="compositionally biased region" description="Polar residues" evidence="1">
    <location>
        <begin position="326"/>
        <end position="336"/>
    </location>
</feature>
<evidence type="ECO:0000313" key="2">
    <source>
        <dbReference type="EMBL" id="OAF65851.1"/>
    </source>
</evidence>
<dbReference type="AlphaFoldDB" id="A0A177AWR1"/>
<proteinExistence type="predicted"/>
<accession>A0A177AWR1</accession>
<comment type="caution">
    <text evidence="2">The sequence shown here is derived from an EMBL/GenBank/DDBJ whole genome shotgun (WGS) entry which is preliminary data.</text>
</comment>
<reference evidence="2 3" key="1">
    <citation type="submission" date="2016-04" db="EMBL/GenBank/DDBJ databases">
        <title>The genome of Intoshia linei affirms orthonectids as highly simplified spiralians.</title>
        <authorList>
            <person name="Mikhailov K.V."/>
            <person name="Slusarev G.S."/>
            <person name="Nikitin M.A."/>
            <person name="Logacheva M.D."/>
            <person name="Penin A."/>
            <person name="Aleoshin V."/>
            <person name="Panchin Y.V."/>
        </authorList>
    </citation>
    <scope>NUCLEOTIDE SEQUENCE [LARGE SCALE GENOMIC DNA]</scope>
    <source>
        <strain evidence="2">Intl2013</strain>
        <tissue evidence="2">Whole animal</tissue>
    </source>
</reference>
<feature type="region of interest" description="Disordered" evidence="1">
    <location>
        <begin position="309"/>
        <end position="336"/>
    </location>
</feature>